<sequence length="158" mass="18019">MTKELKQEYTLKITQANKTQLITILYEMILVYTGEGRAAHAKEDRLGFREAIRKTRGCVNELLASLNFDQSLAMNFLQLYLYVNRELARAEVRNITEPLDHIEKVIGGLHKAYVKLGEMDTSGPVMENVQTVYAGLTYGKNNLNENLTDQGFDRGFRV</sequence>
<proteinExistence type="inferred from homology"/>
<keyword evidence="6" id="KW-0966">Cell projection</keyword>
<evidence type="ECO:0000313" key="7">
    <source>
        <dbReference type="Proteomes" id="UP000295718"/>
    </source>
</evidence>
<comment type="subcellular location">
    <subcellularLocation>
        <location evidence="1">Cytoplasm</location>
        <location evidence="1">Cytosol</location>
    </subcellularLocation>
</comment>
<keyword evidence="3" id="KW-0963">Cytoplasm</keyword>
<dbReference type="InterPro" id="IPR036584">
    <property type="entry name" value="FliS_sf"/>
</dbReference>
<evidence type="ECO:0000256" key="5">
    <source>
        <dbReference type="ARBA" id="ARBA00023186"/>
    </source>
</evidence>
<dbReference type="GO" id="GO:0005829">
    <property type="term" value="C:cytosol"/>
    <property type="evidence" value="ECO:0007669"/>
    <property type="project" value="UniProtKB-SubCell"/>
</dbReference>
<dbReference type="RefSeq" id="WP_031391631.1">
    <property type="nucleotide sequence ID" value="NZ_JPNB01000002.1"/>
</dbReference>
<dbReference type="Proteomes" id="UP000295718">
    <property type="component" value="Unassembled WGS sequence"/>
</dbReference>
<dbReference type="InterPro" id="IPR003713">
    <property type="entry name" value="FliS"/>
</dbReference>
<keyword evidence="6" id="KW-0282">Flagellum</keyword>
<comment type="similarity">
    <text evidence="2">Belongs to the FliS family.</text>
</comment>
<comment type="caution">
    <text evidence="6">The sequence shown here is derived from an EMBL/GenBank/DDBJ whole genome shotgun (WGS) entry which is preliminary data.</text>
</comment>
<evidence type="ECO:0000313" key="6">
    <source>
        <dbReference type="EMBL" id="TCL54272.1"/>
    </source>
</evidence>
<dbReference type="PANTHER" id="PTHR34773:SF1">
    <property type="entry name" value="FLAGELLAR SECRETION CHAPERONE FLIS"/>
    <property type="match status" value="1"/>
</dbReference>
<evidence type="ECO:0000256" key="3">
    <source>
        <dbReference type="ARBA" id="ARBA00022490"/>
    </source>
</evidence>
<keyword evidence="5" id="KW-0143">Chaperone</keyword>
<evidence type="ECO:0000256" key="1">
    <source>
        <dbReference type="ARBA" id="ARBA00004514"/>
    </source>
</evidence>
<dbReference type="GO" id="GO:0071973">
    <property type="term" value="P:bacterial-type flagellum-dependent cell motility"/>
    <property type="evidence" value="ECO:0007669"/>
    <property type="project" value="TreeGrafter"/>
</dbReference>
<dbReference type="STRING" id="1469948.GCA_000732725_02982"/>
<keyword evidence="6" id="KW-0969">Cilium</keyword>
<keyword evidence="4" id="KW-1005">Bacterial flagellum biogenesis</keyword>
<dbReference type="Gene3D" id="1.20.120.340">
    <property type="entry name" value="Flagellar protein FliS"/>
    <property type="match status" value="1"/>
</dbReference>
<dbReference type="SUPFAM" id="SSF101116">
    <property type="entry name" value="Flagellar export chaperone FliS"/>
    <property type="match status" value="1"/>
</dbReference>
<evidence type="ECO:0000256" key="4">
    <source>
        <dbReference type="ARBA" id="ARBA00022795"/>
    </source>
</evidence>
<organism evidence="6 7">
    <name type="scientific">Kineothrix alysoides</name>
    <dbReference type="NCBI Taxonomy" id="1469948"/>
    <lineage>
        <taxon>Bacteria</taxon>
        <taxon>Bacillati</taxon>
        <taxon>Bacillota</taxon>
        <taxon>Clostridia</taxon>
        <taxon>Lachnospirales</taxon>
        <taxon>Lachnospiraceae</taxon>
        <taxon>Kineothrix</taxon>
    </lineage>
</organism>
<dbReference type="EMBL" id="SLUO01000021">
    <property type="protein sequence ID" value="TCL54272.1"/>
    <property type="molecule type" value="Genomic_DNA"/>
</dbReference>
<dbReference type="Pfam" id="PF02561">
    <property type="entry name" value="FliS"/>
    <property type="match status" value="1"/>
</dbReference>
<reference evidence="6 7" key="1">
    <citation type="submission" date="2019-03" db="EMBL/GenBank/DDBJ databases">
        <title>Genomic Encyclopedia of Type Strains, Phase IV (KMG-IV): sequencing the most valuable type-strain genomes for metagenomic binning, comparative biology and taxonomic classification.</title>
        <authorList>
            <person name="Goeker M."/>
        </authorList>
    </citation>
    <scope>NUCLEOTIDE SEQUENCE [LARGE SCALE GENOMIC DNA]</scope>
    <source>
        <strain evidence="6 7">DSM 100556</strain>
    </source>
</reference>
<dbReference type="CDD" id="cd16098">
    <property type="entry name" value="FliS"/>
    <property type="match status" value="1"/>
</dbReference>
<protein>
    <submittedName>
        <fullName evidence="6">Flagellar protein FliS</fullName>
    </submittedName>
</protein>
<evidence type="ECO:0000256" key="2">
    <source>
        <dbReference type="ARBA" id="ARBA00008787"/>
    </source>
</evidence>
<dbReference type="PANTHER" id="PTHR34773">
    <property type="entry name" value="FLAGELLAR SECRETION CHAPERONE FLIS"/>
    <property type="match status" value="1"/>
</dbReference>
<dbReference type="AlphaFoldDB" id="A0A4V2QAX8"/>
<dbReference type="OrthoDB" id="1767099at2"/>
<name>A0A4V2QAX8_9FIRM</name>
<dbReference type="GO" id="GO:0044780">
    <property type="term" value="P:bacterial-type flagellum assembly"/>
    <property type="evidence" value="ECO:0007669"/>
    <property type="project" value="InterPro"/>
</dbReference>
<gene>
    <name evidence="6" type="ORF">EDD76_12142</name>
</gene>
<keyword evidence="7" id="KW-1185">Reference proteome</keyword>
<accession>A0A4V2QAX8</accession>